<sequence>MKITITGINFNYENGFDQEFTSVDLNFISVGVQYSLSGPVTVSKSDYQAASNNNDQLRSLIKQTVINDLQAE</sequence>
<dbReference type="Proteomes" id="UP000287296">
    <property type="component" value="Unassembled WGS sequence"/>
</dbReference>
<dbReference type="EMBL" id="QYTW02000019">
    <property type="protein sequence ID" value="RST58495.1"/>
    <property type="molecule type" value="Genomic_DNA"/>
</dbReference>
<reference evidence="1 2" key="1">
    <citation type="submission" date="2018-12" db="EMBL/GenBank/DDBJ databases">
        <authorList>
            <person name="Sun L."/>
            <person name="Chen Z."/>
        </authorList>
    </citation>
    <scope>NUCLEOTIDE SEQUENCE [LARGE SCALE GENOMIC DNA]</scope>
    <source>
        <strain evidence="1 2">LMG 29736</strain>
    </source>
</reference>
<protein>
    <submittedName>
        <fullName evidence="1">Uncharacterized protein</fullName>
    </submittedName>
</protein>
<gene>
    <name evidence="1" type="ORF">D5F11_016840</name>
</gene>
<name>A0A429X501_SIMTE</name>
<dbReference type="OrthoDB" id="2934458at2"/>
<dbReference type="RefSeq" id="WP_120115964.1">
    <property type="nucleotide sequence ID" value="NZ_QYTW02000019.1"/>
</dbReference>
<accession>A0A429X501</accession>
<proteinExistence type="predicted"/>
<evidence type="ECO:0000313" key="1">
    <source>
        <dbReference type="EMBL" id="RST58495.1"/>
    </source>
</evidence>
<organism evidence="1 2">
    <name type="scientific">Siminovitchia terrae</name>
    <name type="common">Bacillus terrae</name>
    <dbReference type="NCBI Taxonomy" id="1914933"/>
    <lineage>
        <taxon>Bacteria</taxon>
        <taxon>Bacillati</taxon>
        <taxon>Bacillota</taxon>
        <taxon>Bacilli</taxon>
        <taxon>Bacillales</taxon>
        <taxon>Bacillaceae</taxon>
        <taxon>Siminovitchia</taxon>
    </lineage>
</organism>
<dbReference type="AlphaFoldDB" id="A0A429X501"/>
<comment type="caution">
    <text evidence="1">The sequence shown here is derived from an EMBL/GenBank/DDBJ whole genome shotgun (WGS) entry which is preliminary data.</text>
</comment>
<evidence type="ECO:0000313" key="2">
    <source>
        <dbReference type="Proteomes" id="UP000287296"/>
    </source>
</evidence>